<feature type="transmembrane region" description="Helical" evidence="1">
    <location>
        <begin position="196"/>
        <end position="218"/>
    </location>
</feature>
<dbReference type="PANTHER" id="PTHR37305">
    <property type="entry name" value="INTEGRAL MEMBRANE PROTEIN-RELATED"/>
    <property type="match status" value="1"/>
</dbReference>
<dbReference type="STRING" id="39482.ERS852491_02129"/>
<dbReference type="PANTHER" id="PTHR37305:SF1">
    <property type="entry name" value="MEMBRANE PROTEIN"/>
    <property type="match status" value="1"/>
</dbReference>
<gene>
    <name evidence="2" type="ORF">ERS852491_02129</name>
</gene>
<feature type="transmembrane region" description="Helical" evidence="1">
    <location>
        <begin position="329"/>
        <end position="346"/>
    </location>
</feature>
<keyword evidence="1" id="KW-0812">Transmembrane</keyword>
<evidence type="ECO:0000256" key="1">
    <source>
        <dbReference type="SAM" id="Phobius"/>
    </source>
</evidence>
<sequence length="415" mass="46423">MRLFLMELKRILKTRSVQIVILGALLLTALLAYAPISFVRYTIQDDSGYKSEFKGMEAIRVQKEAQADYAGIVTPEMIVQALAQYQECAGQYKNGIYDENMPVNEYNEKIAPVSFIVRKLAEVYADDKSGFAADEMSLTAEDAGRFYEQCSQHLSDVMNLEQPNHPQARKKAAAMYEKVDKPFSYYPGTDSNSIEYFGIMVLLMAVVGVVITVPIFSIEYQTESDQILRCTKHGKRRLAIVKLLACFTILTVIYAICMTIFTIIINTAFGWEARQTDVQFLFSAITFIKLTVGQLQLLIIGMGYLTLLATIFFTLFLSSRLKSVSSTAITALVFCILPFFLNSFWNSGLGDWISAVLPSGGTGMGNSFLYALLDTRFLFIGEHAFWVPCVMAVAAAVNIVLFCVLTAETYCRRTI</sequence>
<accession>A0A174EUL0</accession>
<proteinExistence type="predicted"/>
<organism evidence="2 3">
    <name type="scientific">Faecalicatena contorta</name>
    <dbReference type="NCBI Taxonomy" id="39482"/>
    <lineage>
        <taxon>Bacteria</taxon>
        <taxon>Bacillati</taxon>
        <taxon>Bacillota</taxon>
        <taxon>Clostridia</taxon>
        <taxon>Lachnospirales</taxon>
        <taxon>Lachnospiraceae</taxon>
        <taxon>Faecalicatena</taxon>
    </lineage>
</organism>
<reference evidence="2 3" key="1">
    <citation type="submission" date="2015-09" db="EMBL/GenBank/DDBJ databases">
        <authorList>
            <consortium name="Pathogen Informatics"/>
        </authorList>
    </citation>
    <scope>NUCLEOTIDE SEQUENCE [LARGE SCALE GENOMIC DNA]</scope>
    <source>
        <strain evidence="2 3">2789STDY5834876</strain>
    </source>
</reference>
<dbReference type="RefSeq" id="WP_055152992.1">
    <property type="nucleotide sequence ID" value="NZ_CYZU01000017.1"/>
</dbReference>
<dbReference type="EMBL" id="CYZU01000017">
    <property type="protein sequence ID" value="CUO41161.1"/>
    <property type="molecule type" value="Genomic_DNA"/>
</dbReference>
<protein>
    <submittedName>
        <fullName evidence="2">ABC-type transport system involved in multi-copper enzyme maturation, permease component</fullName>
    </submittedName>
</protein>
<keyword evidence="1" id="KW-0472">Membrane</keyword>
<dbReference type="OrthoDB" id="1700423at2"/>
<feature type="transmembrane region" description="Helical" evidence="1">
    <location>
        <begin position="239"/>
        <end position="265"/>
    </location>
</feature>
<keyword evidence="1" id="KW-1133">Transmembrane helix</keyword>
<evidence type="ECO:0000313" key="2">
    <source>
        <dbReference type="EMBL" id="CUO41161.1"/>
    </source>
</evidence>
<feature type="transmembrane region" description="Helical" evidence="1">
    <location>
        <begin position="297"/>
        <end position="317"/>
    </location>
</feature>
<evidence type="ECO:0000313" key="3">
    <source>
        <dbReference type="Proteomes" id="UP000095544"/>
    </source>
</evidence>
<feature type="transmembrane region" description="Helical" evidence="1">
    <location>
        <begin position="385"/>
        <end position="407"/>
    </location>
</feature>
<dbReference type="AlphaFoldDB" id="A0A174EUL0"/>
<dbReference type="Proteomes" id="UP000095544">
    <property type="component" value="Unassembled WGS sequence"/>
</dbReference>
<name>A0A174EUL0_9FIRM</name>